<dbReference type="EMBL" id="CAMPGE010029182">
    <property type="protein sequence ID" value="CAI2386656.1"/>
    <property type="molecule type" value="Genomic_DNA"/>
</dbReference>
<name>A0AAD1Y9Q1_EUPCR</name>
<sequence length="99" mass="11594">MFRRDYKKQFNLAKYKYQANPAHIQSLRTSQRDPIKTVAMAAICFLTAYTFTKRYYEAPHNHKDTTKPMTLLNGELHPFEIQPKSAEGMPVYTKHLNNS</sequence>
<proteinExistence type="predicted"/>
<dbReference type="AlphaFoldDB" id="A0AAD1Y9Q1"/>
<protein>
    <submittedName>
        <fullName evidence="1">Uncharacterized protein</fullName>
    </submittedName>
</protein>
<keyword evidence="2" id="KW-1185">Reference proteome</keyword>
<accession>A0AAD1Y9Q1</accession>
<comment type="caution">
    <text evidence="1">The sequence shown here is derived from an EMBL/GenBank/DDBJ whole genome shotgun (WGS) entry which is preliminary data.</text>
</comment>
<reference evidence="1" key="1">
    <citation type="submission" date="2023-07" db="EMBL/GenBank/DDBJ databases">
        <authorList>
            <consortium name="AG Swart"/>
            <person name="Singh M."/>
            <person name="Singh A."/>
            <person name="Seah K."/>
            <person name="Emmerich C."/>
        </authorList>
    </citation>
    <scope>NUCLEOTIDE SEQUENCE</scope>
    <source>
        <strain evidence="1">DP1</strain>
    </source>
</reference>
<evidence type="ECO:0000313" key="1">
    <source>
        <dbReference type="EMBL" id="CAI2386656.1"/>
    </source>
</evidence>
<evidence type="ECO:0000313" key="2">
    <source>
        <dbReference type="Proteomes" id="UP001295684"/>
    </source>
</evidence>
<gene>
    <name evidence="1" type="ORF">ECRASSUSDP1_LOCUS28278</name>
</gene>
<organism evidence="1 2">
    <name type="scientific">Euplotes crassus</name>
    <dbReference type="NCBI Taxonomy" id="5936"/>
    <lineage>
        <taxon>Eukaryota</taxon>
        <taxon>Sar</taxon>
        <taxon>Alveolata</taxon>
        <taxon>Ciliophora</taxon>
        <taxon>Intramacronucleata</taxon>
        <taxon>Spirotrichea</taxon>
        <taxon>Hypotrichia</taxon>
        <taxon>Euplotida</taxon>
        <taxon>Euplotidae</taxon>
        <taxon>Moneuplotes</taxon>
    </lineage>
</organism>
<dbReference type="Proteomes" id="UP001295684">
    <property type="component" value="Unassembled WGS sequence"/>
</dbReference>